<keyword evidence="7 9" id="KW-0067">ATP-binding</keyword>
<evidence type="ECO:0000259" key="10">
    <source>
        <dbReference type="Pfam" id="PF00454"/>
    </source>
</evidence>
<keyword evidence="8 9" id="KW-0472">Membrane</keyword>
<dbReference type="GO" id="GO:0005768">
    <property type="term" value="C:endosome"/>
    <property type="evidence" value="ECO:0007669"/>
    <property type="project" value="TreeGrafter"/>
</dbReference>
<dbReference type="STRING" id="387005.A0A183HC66"/>
<evidence type="ECO:0000256" key="3">
    <source>
        <dbReference type="ARBA" id="ARBA00022475"/>
    </source>
</evidence>
<keyword evidence="5 9" id="KW-0547">Nucleotide-binding</keyword>
<dbReference type="PANTHER" id="PTHR12865:SF5">
    <property type="entry name" value="PHOSPHATIDYLINOSITOL 4-KINASE TYPE 2"/>
    <property type="match status" value="1"/>
</dbReference>
<accession>A0A183HC66</accession>
<evidence type="ECO:0000256" key="5">
    <source>
        <dbReference type="ARBA" id="ARBA00022741"/>
    </source>
</evidence>
<proteinExistence type="inferred from homology"/>
<dbReference type="GO" id="GO:0046854">
    <property type="term" value="P:phosphatidylinositol phosphate biosynthetic process"/>
    <property type="evidence" value="ECO:0007669"/>
    <property type="project" value="UniProtKB-UniRule"/>
</dbReference>
<comment type="similarity">
    <text evidence="2 9">Belongs to the PI3/PI4-kinase family. Type II PI4K subfamily.</text>
</comment>
<comment type="catalytic activity">
    <reaction evidence="9">
        <text>a 1,2-diacyl-sn-glycero-3-phospho-(1D-myo-inositol) + ATP = a 1,2-diacyl-sn-glycero-3-phospho-(1D-myo-inositol 4-phosphate) + ADP + H(+)</text>
        <dbReference type="Rhea" id="RHEA:19877"/>
        <dbReference type="ChEBI" id="CHEBI:15378"/>
        <dbReference type="ChEBI" id="CHEBI:30616"/>
        <dbReference type="ChEBI" id="CHEBI:57880"/>
        <dbReference type="ChEBI" id="CHEBI:58178"/>
        <dbReference type="ChEBI" id="CHEBI:456216"/>
        <dbReference type="EC" id="2.7.1.67"/>
    </reaction>
</comment>
<dbReference type="InterPro" id="IPR039756">
    <property type="entry name" value="Lsb6/PI4K2"/>
</dbReference>
<dbReference type="GO" id="GO:0005802">
    <property type="term" value="C:trans-Golgi network"/>
    <property type="evidence" value="ECO:0007669"/>
    <property type="project" value="TreeGrafter"/>
</dbReference>
<protein>
    <recommendedName>
        <fullName evidence="9">Phosphatidylinositol 4-kinase type 2</fullName>
        <ecNumber evidence="9">2.7.1.67</ecNumber>
    </recommendedName>
</protein>
<keyword evidence="12" id="KW-1185">Reference proteome</keyword>
<dbReference type="GO" id="GO:0007032">
    <property type="term" value="P:endosome organization"/>
    <property type="evidence" value="ECO:0007669"/>
    <property type="project" value="TreeGrafter"/>
</dbReference>
<evidence type="ECO:0000256" key="6">
    <source>
        <dbReference type="ARBA" id="ARBA00022777"/>
    </source>
</evidence>
<evidence type="ECO:0000256" key="2">
    <source>
        <dbReference type="ARBA" id="ARBA00008941"/>
    </source>
</evidence>
<name>A0A183HC66_9BILA</name>
<evidence type="ECO:0000313" key="13">
    <source>
        <dbReference type="WBParaSite" id="OFLC_0000507701-mRNA-1"/>
    </source>
</evidence>
<evidence type="ECO:0000313" key="11">
    <source>
        <dbReference type="EMBL" id="VDO41974.1"/>
    </source>
</evidence>
<dbReference type="GO" id="GO:0004430">
    <property type="term" value="F:1-phosphatidylinositol 4-kinase activity"/>
    <property type="evidence" value="ECO:0007669"/>
    <property type="project" value="UniProtKB-UniRule"/>
</dbReference>
<dbReference type="Pfam" id="PF00454">
    <property type="entry name" value="PI3_PI4_kinase"/>
    <property type="match status" value="1"/>
</dbReference>
<reference evidence="11 12" key="2">
    <citation type="submission" date="2018-11" db="EMBL/GenBank/DDBJ databases">
        <authorList>
            <consortium name="Pathogen Informatics"/>
        </authorList>
    </citation>
    <scope>NUCLEOTIDE SEQUENCE [LARGE SCALE GENOMIC DNA]</scope>
</reference>
<dbReference type="GO" id="GO:0005765">
    <property type="term" value="C:lysosomal membrane"/>
    <property type="evidence" value="ECO:0007669"/>
    <property type="project" value="TreeGrafter"/>
</dbReference>
<evidence type="ECO:0000256" key="4">
    <source>
        <dbReference type="ARBA" id="ARBA00022679"/>
    </source>
</evidence>
<gene>
    <name evidence="11" type="ORF">OFLC_LOCUS5079</name>
</gene>
<dbReference type="GO" id="GO:0007030">
    <property type="term" value="P:Golgi organization"/>
    <property type="evidence" value="ECO:0007669"/>
    <property type="project" value="TreeGrafter"/>
</dbReference>
<keyword evidence="6 9" id="KW-0418">Kinase</keyword>
<dbReference type="GO" id="GO:0005524">
    <property type="term" value="F:ATP binding"/>
    <property type="evidence" value="ECO:0007669"/>
    <property type="project" value="UniProtKB-UniRule"/>
</dbReference>
<evidence type="ECO:0000313" key="12">
    <source>
        <dbReference type="Proteomes" id="UP000267606"/>
    </source>
</evidence>
<dbReference type="EC" id="2.7.1.67" evidence="9"/>
<keyword evidence="4 9" id="KW-0808">Transferase</keyword>
<comment type="subcellular location">
    <subcellularLocation>
        <location evidence="1">Cell membrane</location>
    </subcellularLocation>
    <subcellularLocation>
        <location evidence="9">Membrane</location>
        <topology evidence="9">Peripheral membrane protein</topology>
    </subcellularLocation>
</comment>
<evidence type="ECO:0000256" key="7">
    <source>
        <dbReference type="ARBA" id="ARBA00022840"/>
    </source>
</evidence>
<feature type="domain" description="PI3K/PI4K catalytic" evidence="10">
    <location>
        <begin position="115"/>
        <end position="184"/>
    </location>
</feature>
<sequence length="197" mass="22369">MAVKAENYDQQLETISPIICTNSKQKARINDRSDLSRTGVTTKSEENYVMMESFQSASQPSTVTHPDSTWQNKIKTFVASSRQEILNDDDFNQNLKRALEAINAGIQPVRIAEGSSGSYFVRDINYQNIAIFKPKDEEPFAPQNPKWPKYFQRMLCFCCFGRACLIPNNGYISETAASLVDEKLQVIFGILFQIHLI</sequence>
<organism evidence="13">
    <name type="scientific">Onchocerca flexuosa</name>
    <dbReference type="NCBI Taxonomy" id="387005"/>
    <lineage>
        <taxon>Eukaryota</taxon>
        <taxon>Metazoa</taxon>
        <taxon>Ecdysozoa</taxon>
        <taxon>Nematoda</taxon>
        <taxon>Chromadorea</taxon>
        <taxon>Rhabditida</taxon>
        <taxon>Spirurina</taxon>
        <taxon>Spiruromorpha</taxon>
        <taxon>Filarioidea</taxon>
        <taxon>Onchocercidae</taxon>
        <taxon>Onchocerca</taxon>
    </lineage>
</organism>
<dbReference type="WBParaSite" id="OFLC_0000507701-mRNA-1">
    <property type="protein sequence ID" value="OFLC_0000507701-mRNA-1"/>
    <property type="gene ID" value="OFLC_0000507701"/>
</dbReference>
<dbReference type="AlphaFoldDB" id="A0A183HC66"/>
<dbReference type="Proteomes" id="UP000267606">
    <property type="component" value="Unassembled WGS sequence"/>
</dbReference>
<dbReference type="PANTHER" id="PTHR12865">
    <property type="entry name" value="PHOSPHATIDYLINOSITOL 4-KINASE TYPE-II"/>
    <property type="match status" value="1"/>
</dbReference>
<dbReference type="GO" id="GO:0005886">
    <property type="term" value="C:plasma membrane"/>
    <property type="evidence" value="ECO:0007669"/>
    <property type="project" value="UniProtKB-SubCell"/>
</dbReference>
<evidence type="ECO:0000256" key="9">
    <source>
        <dbReference type="RuleBase" id="RU367084"/>
    </source>
</evidence>
<evidence type="ECO:0000256" key="8">
    <source>
        <dbReference type="ARBA" id="ARBA00023136"/>
    </source>
</evidence>
<keyword evidence="3" id="KW-1003">Cell membrane</keyword>
<dbReference type="EMBL" id="UZAJ01004182">
    <property type="protein sequence ID" value="VDO41974.1"/>
    <property type="molecule type" value="Genomic_DNA"/>
</dbReference>
<reference evidence="13" key="1">
    <citation type="submission" date="2016-06" db="UniProtKB">
        <authorList>
            <consortium name="WormBaseParasite"/>
        </authorList>
    </citation>
    <scope>IDENTIFICATION</scope>
</reference>
<evidence type="ECO:0000256" key="1">
    <source>
        <dbReference type="ARBA" id="ARBA00004236"/>
    </source>
</evidence>
<dbReference type="InterPro" id="IPR000403">
    <property type="entry name" value="PI3/4_kinase_cat_dom"/>
</dbReference>